<name>A0ACD5A5S6_9ACTN</name>
<gene>
    <name evidence="1" type="ORF">V2W30_03050</name>
</gene>
<proteinExistence type="predicted"/>
<keyword evidence="2" id="KW-1185">Reference proteome</keyword>
<accession>A0ACD5A5S6</accession>
<reference evidence="1" key="1">
    <citation type="journal article" date="2025" name="Int. J. Syst. Evol. Microbiol.">
        <title>Streptomyces citrinus sp. nov., with yellow diffusible pigment.</title>
        <authorList>
            <person name="He Y."/>
            <person name="Yang E."/>
            <person name="Xu J."/>
            <person name="Sun Y."/>
            <person name="Sun L."/>
        </authorList>
    </citation>
    <scope>NUCLEOTIDE SEQUENCE</scope>
    <source>
        <strain evidence="1">Q6</strain>
    </source>
</reference>
<organism evidence="1 2">
    <name type="scientific">Streptomyces citrinus</name>
    <dbReference type="NCBI Taxonomy" id="3118173"/>
    <lineage>
        <taxon>Bacteria</taxon>
        <taxon>Bacillati</taxon>
        <taxon>Actinomycetota</taxon>
        <taxon>Actinomycetes</taxon>
        <taxon>Kitasatosporales</taxon>
        <taxon>Streptomycetaceae</taxon>
        <taxon>Streptomyces</taxon>
    </lineage>
</organism>
<protein>
    <submittedName>
        <fullName evidence="1">Uncharacterized protein</fullName>
    </submittedName>
</protein>
<dbReference type="EMBL" id="CP146022">
    <property type="protein sequence ID" value="WWQ62440.1"/>
    <property type="molecule type" value="Genomic_DNA"/>
</dbReference>
<evidence type="ECO:0000313" key="1">
    <source>
        <dbReference type="EMBL" id="WWQ62440.1"/>
    </source>
</evidence>
<evidence type="ECO:0000313" key="2">
    <source>
        <dbReference type="Proteomes" id="UP001432251"/>
    </source>
</evidence>
<sequence length="174" mass="17224">MRSISVLSSFSTALVCVTALGVAAPAALADDGGTQPNVTSFGFTVSPSTVAAGGTVTLGSTECDVPTVHVSAPIFDPVELNEGHSATARIYPDAKPGAQYNVTFECDGEKGTTPLTIATGNTPVPTTEPRGVKAGIGGGAGGTHPGLVAAGGALIAGALGAGYLRMRRRRDDAA</sequence>
<dbReference type="Proteomes" id="UP001432251">
    <property type="component" value="Chromosome"/>
</dbReference>